<comment type="caution">
    <text evidence="1">The sequence shown here is derived from an EMBL/GenBank/DDBJ whole genome shotgun (WGS) entry which is preliminary data.</text>
</comment>
<sequence>MTSERIETTTRVLLFALDLVDTGDPSGKDFPIEEKEADPPHALLGFGIMSVFLLDLTEEEKITHIPTMFKACQVY</sequence>
<proteinExistence type="predicted"/>
<accession>A0A8S4RW53</accession>
<reference evidence="1" key="1">
    <citation type="submission" date="2022-03" db="EMBL/GenBank/DDBJ databases">
        <authorList>
            <person name="Lindestad O."/>
        </authorList>
    </citation>
    <scope>NUCLEOTIDE SEQUENCE</scope>
</reference>
<evidence type="ECO:0000313" key="2">
    <source>
        <dbReference type="Proteomes" id="UP000838756"/>
    </source>
</evidence>
<dbReference type="Proteomes" id="UP000838756">
    <property type="component" value="Unassembled WGS sequence"/>
</dbReference>
<organism evidence="1 2">
    <name type="scientific">Pararge aegeria aegeria</name>
    <dbReference type="NCBI Taxonomy" id="348720"/>
    <lineage>
        <taxon>Eukaryota</taxon>
        <taxon>Metazoa</taxon>
        <taxon>Ecdysozoa</taxon>
        <taxon>Arthropoda</taxon>
        <taxon>Hexapoda</taxon>
        <taxon>Insecta</taxon>
        <taxon>Pterygota</taxon>
        <taxon>Neoptera</taxon>
        <taxon>Endopterygota</taxon>
        <taxon>Lepidoptera</taxon>
        <taxon>Glossata</taxon>
        <taxon>Ditrysia</taxon>
        <taxon>Papilionoidea</taxon>
        <taxon>Nymphalidae</taxon>
        <taxon>Satyrinae</taxon>
        <taxon>Satyrini</taxon>
        <taxon>Parargina</taxon>
        <taxon>Pararge</taxon>
    </lineage>
</organism>
<gene>
    <name evidence="1" type="primary">jg16279</name>
    <name evidence="1" type="ORF">PAEG_LOCUS18123</name>
</gene>
<name>A0A8S4RW53_9NEOP</name>
<dbReference type="AlphaFoldDB" id="A0A8S4RW53"/>
<keyword evidence="2" id="KW-1185">Reference proteome</keyword>
<evidence type="ECO:0000313" key="1">
    <source>
        <dbReference type="EMBL" id="CAH2241709.1"/>
    </source>
</evidence>
<protein>
    <submittedName>
        <fullName evidence="1">Jg16279 protein</fullName>
    </submittedName>
</protein>
<dbReference type="EMBL" id="CAKXAJ010025589">
    <property type="protein sequence ID" value="CAH2241709.1"/>
    <property type="molecule type" value="Genomic_DNA"/>
</dbReference>